<dbReference type="OrthoDB" id="10251401at2759"/>
<evidence type="ECO:0000313" key="3">
    <source>
        <dbReference type="Proteomes" id="UP000631114"/>
    </source>
</evidence>
<feature type="domain" description="Nrap protein" evidence="1">
    <location>
        <begin position="11"/>
        <end position="43"/>
    </location>
</feature>
<proteinExistence type="predicted"/>
<keyword evidence="3" id="KW-1185">Reference proteome</keyword>
<comment type="caution">
    <text evidence="2">The sequence shown here is derived from an EMBL/GenBank/DDBJ whole genome shotgun (WGS) entry which is preliminary data.</text>
</comment>
<dbReference type="AlphaFoldDB" id="A0A835LN59"/>
<name>A0A835LN59_9MAGN</name>
<evidence type="ECO:0000259" key="1">
    <source>
        <dbReference type="Pfam" id="PF17405"/>
    </source>
</evidence>
<dbReference type="EMBL" id="JADFTS010000006">
    <property type="protein sequence ID" value="KAF9601165.1"/>
    <property type="molecule type" value="Genomic_DNA"/>
</dbReference>
<dbReference type="Pfam" id="PF17405">
    <property type="entry name" value="Nrap_D4"/>
    <property type="match status" value="1"/>
</dbReference>
<dbReference type="Proteomes" id="UP000631114">
    <property type="component" value="Unassembled WGS sequence"/>
</dbReference>
<evidence type="ECO:0000313" key="2">
    <source>
        <dbReference type="EMBL" id="KAF9601165.1"/>
    </source>
</evidence>
<reference evidence="2 3" key="1">
    <citation type="submission" date="2020-10" db="EMBL/GenBank/DDBJ databases">
        <title>The Coptis chinensis genome and diversification of protoberbering-type alkaloids.</title>
        <authorList>
            <person name="Wang B."/>
            <person name="Shu S."/>
            <person name="Song C."/>
            <person name="Liu Y."/>
        </authorList>
    </citation>
    <scope>NUCLEOTIDE SEQUENCE [LARGE SCALE GENOMIC DNA]</scope>
    <source>
        <strain evidence="2">HL-2020</strain>
        <tissue evidence="2">Leaf</tissue>
    </source>
</reference>
<accession>A0A835LN59</accession>
<organism evidence="2 3">
    <name type="scientific">Coptis chinensis</name>
    <dbReference type="NCBI Taxonomy" id="261450"/>
    <lineage>
        <taxon>Eukaryota</taxon>
        <taxon>Viridiplantae</taxon>
        <taxon>Streptophyta</taxon>
        <taxon>Embryophyta</taxon>
        <taxon>Tracheophyta</taxon>
        <taxon>Spermatophyta</taxon>
        <taxon>Magnoliopsida</taxon>
        <taxon>Ranunculales</taxon>
        <taxon>Ranunculaceae</taxon>
        <taxon>Coptidoideae</taxon>
        <taxon>Coptis</taxon>
    </lineage>
</organism>
<gene>
    <name evidence="2" type="ORF">IFM89_017113</name>
</gene>
<dbReference type="InterPro" id="IPR035369">
    <property type="entry name" value="Nrap_D4"/>
</dbReference>
<sequence length="87" mass="9590">MIQKTWGMTCIASEDDVDVLMSGYAFRLEILHERGLNMVKKQSDLLRRQGAIHPQIDSSMINGGGFSFSEGLQNGGSLHICSPHTLI</sequence>
<protein>
    <recommendedName>
        <fullName evidence="1">Nrap protein domain-containing protein</fullName>
    </recommendedName>
</protein>